<evidence type="ECO:0000313" key="2">
    <source>
        <dbReference type="EMBL" id="MFB9071657.1"/>
    </source>
</evidence>
<gene>
    <name evidence="2" type="ORF">ACFFX0_10775</name>
</gene>
<evidence type="ECO:0000256" key="1">
    <source>
        <dbReference type="SAM" id="MobiDB-lite"/>
    </source>
</evidence>
<protein>
    <submittedName>
        <fullName evidence="2">Uncharacterized protein</fullName>
    </submittedName>
</protein>
<organism evidence="2 3">
    <name type="scientific">Citricoccus parietis</name>
    <dbReference type="NCBI Taxonomy" id="592307"/>
    <lineage>
        <taxon>Bacteria</taxon>
        <taxon>Bacillati</taxon>
        <taxon>Actinomycetota</taxon>
        <taxon>Actinomycetes</taxon>
        <taxon>Micrococcales</taxon>
        <taxon>Micrococcaceae</taxon>
        <taxon>Citricoccus</taxon>
    </lineage>
</organism>
<dbReference type="EMBL" id="JBHMFI010000001">
    <property type="protein sequence ID" value="MFB9071657.1"/>
    <property type="molecule type" value="Genomic_DNA"/>
</dbReference>
<sequence>MEEAAEQDLLHQVPAQGEGSQQDHHAGGHRPAALLNRNQGTGQGGAVQDGEPLDQGAVKVQEGQRDHHDARQAHEC</sequence>
<comment type="caution">
    <text evidence="2">The sequence shown here is derived from an EMBL/GenBank/DDBJ whole genome shotgun (WGS) entry which is preliminary data.</text>
</comment>
<keyword evidence="3" id="KW-1185">Reference proteome</keyword>
<feature type="region of interest" description="Disordered" evidence="1">
    <location>
        <begin position="1"/>
        <end position="76"/>
    </location>
</feature>
<feature type="compositionally biased region" description="Basic and acidic residues" evidence="1">
    <location>
        <begin position="62"/>
        <end position="76"/>
    </location>
</feature>
<evidence type="ECO:0000313" key="3">
    <source>
        <dbReference type="Proteomes" id="UP001589575"/>
    </source>
</evidence>
<name>A0ABV5FY99_9MICC</name>
<reference evidence="2 3" key="1">
    <citation type="submission" date="2024-09" db="EMBL/GenBank/DDBJ databases">
        <authorList>
            <person name="Sun Q."/>
            <person name="Mori K."/>
        </authorList>
    </citation>
    <scope>NUCLEOTIDE SEQUENCE [LARGE SCALE GENOMIC DNA]</scope>
    <source>
        <strain evidence="2 3">CCM 7609</strain>
    </source>
</reference>
<dbReference type="Proteomes" id="UP001589575">
    <property type="component" value="Unassembled WGS sequence"/>
</dbReference>
<accession>A0ABV5FY99</accession>
<proteinExistence type="predicted"/>